<dbReference type="InterPro" id="IPR038085">
    <property type="entry name" value="Rnp2-like_sf"/>
</dbReference>
<keyword evidence="4" id="KW-1185">Reference proteome</keyword>
<dbReference type="EMBL" id="WJBH02000002">
    <property type="protein sequence ID" value="KAI9563828.1"/>
    <property type="molecule type" value="Genomic_DNA"/>
</dbReference>
<evidence type="ECO:0000256" key="1">
    <source>
        <dbReference type="ARBA" id="ARBA00010800"/>
    </source>
</evidence>
<keyword evidence="2" id="KW-0819">tRNA processing</keyword>
<protein>
    <submittedName>
        <fullName evidence="3">Uncharacterized protein</fullName>
    </submittedName>
</protein>
<comment type="similarity">
    <text evidence="1">Belongs to the eukaryotic/archaeal RNase P protein component 2 family.</text>
</comment>
<dbReference type="SUPFAM" id="SSF160350">
    <property type="entry name" value="Rnp2-like"/>
    <property type="match status" value="1"/>
</dbReference>
<dbReference type="GO" id="GO:0033204">
    <property type="term" value="F:ribonuclease P RNA binding"/>
    <property type="evidence" value="ECO:0007669"/>
    <property type="project" value="TreeGrafter"/>
</dbReference>
<proteinExistence type="inferred from homology"/>
<evidence type="ECO:0000313" key="4">
    <source>
        <dbReference type="Proteomes" id="UP000820818"/>
    </source>
</evidence>
<organism evidence="3 4">
    <name type="scientific">Daphnia sinensis</name>
    <dbReference type="NCBI Taxonomy" id="1820382"/>
    <lineage>
        <taxon>Eukaryota</taxon>
        <taxon>Metazoa</taxon>
        <taxon>Ecdysozoa</taxon>
        <taxon>Arthropoda</taxon>
        <taxon>Crustacea</taxon>
        <taxon>Branchiopoda</taxon>
        <taxon>Diplostraca</taxon>
        <taxon>Cladocera</taxon>
        <taxon>Anomopoda</taxon>
        <taxon>Daphniidae</taxon>
        <taxon>Daphnia</taxon>
        <taxon>Daphnia similis group</taxon>
    </lineage>
</organism>
<name>A0AAD5LK70_9CRUS</name>
<accession>A0AAD5LK70</accession>
<dbReference type="AlphaFoldDB" id="A0AAD5LK70"/>
<sequence>MPLRFIETKTNQDRKTKYIKMRNEISKPDKNAATIRTGRRTLPDKYFYIDTQLDFGENSGKKQPLFTKELIKLSITNAIKQLFGEFGSATVVDIILIDQPTKRIILRCPSNFYVKLHGSLTLATHYEGHECYFHVRKASNTLLSLDSNSRLYSF</sequence>
<dbReference type="Proteomes" id="UP000820818">
    <property type="component" value="Linkage Group LG2"/>
</dbReference>
<dbReference type="InterPro" id="IPR002759">
    <property type="entry name" value="Pop5/Rpp14/Rnp2-like"/>
</dbReference>
<comment type="caution">
    <text evidence="3">The sequence shown here is derived from an EMBL/GenBank/DDBJ whole genome shotgun (WGS) entry which is preliminary data.</text>
</comment>
<dbReference type="Pfam" id="PF01900">
    <property type="entry name" value="RNase_P_Rpp14"/>
    <property type="match status" value="1"/>
</dbReference>
<dbReference type="PANTHER" id="PTHR15441">
    <property type="entry name" value="RIBONUCLEASE P PROTEIN SUBUNIT P14"/>
    <property type="match status" value="1"/>
</dbReference>
<evidence type="ECO:0000256" key="2">
    <source>
        <dbReference type="ARBA" id="ARBA00022694"/>
    </source>
</evidence>
<dbReference type="GO" id="GO:0001682">
    <property type="term" value="P:tRNA 5'-leader removal"/>
    <property type="evidence" value="ECO:0007669"/>
    <property type="project" value="InterPro"/>
</dbReference>
<evidence type="ECO:0000313" key="3">
    <source>
        <dbReference type="EMBL" id="KAI9563828.1"/>
    </source>
</evidence>
<dbReference type="Gene3D" id="3.30.70.3250">
    <property type="entry name" value="Ribonuclease P, Pop5 subunit"/>
    <property type="match status" value="1"/>
</dbReference>
<dbReference type="GO" id="GO:0005730">
    <property type="term" value="C:nucleolus"/>
    <property type="evidence" value="ECO:0007669"/>
    <property type="project" value="TreeGrafter"/>
</dbReference>
<gene>
    <name evidence="3" type="ORF">GHT06_011294</name>
</gene>
<reference evidence="3 4" key="1">
    <citation type="submission" date="2022-05" db="EMBL/GenBank/DDBJ databases">
        <title>A multi-omics perspective on studying reproductive biology in Daphnia sinensis.</title>
        <authorList>
            <person name="Jia J."/>
        </authorList>
    </citation>
    <scope>NUCLEOTIDE SEQUENCE [LARGE SCALE GENOMIC DNA]</scope>
    <source>
        <strain evidence="3 4">WSL</strain>
    </source>
</reference>
<dbReference type="PANTHER" id="PTHR15441:SF1">
    <property type="entry name" value="RIBONUCLEASE P PROTEIN SUBUNIT P14"/>
    <property type="match status" value="1"/>
</dbReference>
<dbReference type="GO" id="GO:0030681">
    <property type="term" value="C:multimeric ribonuclease P complex"/>
    <property type="evidence" value="ECO:0007669"/>
    <property type="project" value="TreeGrafter"/>
</dbReference>